<dbReference type="KEGG" id="scp:HMPREF0833_11940"/>
<evidence type="ECO:0000313" key="2">
    <source>
        <dbReference type="Proteomes" id="UP000001502"/>
    </source>
</evidence>
<dbReference type="HOGENOM" id="CLU_152002_1_0_9"/>
<proteinExistence type="predicted"/>
<organism evidence="1 2">
    <name type="scientific">Streptococcus parasanguinis (strain ATCC 15912 / DSM 6778 / CIP 104372 / LMG 14537)</name>
    <dbReference type="NCBI Taxonomy" id="760570"/>
    <lineage>
        <taxon>Bacteria</taxon>
        <taxon>Bacillati</taxon>
        <taxon>Bacillota</taxon>
        <taxon>Bacilli</taxon>
        <taxon>Lactobacillales</taxon>
        <taxon>Streptococcaceae</taxon>
        <taxon>Streptococcus</taxon>
    </lineage>
</organism>
<name>F8DIB2_STREP</name>
<evidence type="ECO:0000313" key="1">
    <source>
        <dbReference type="EMBL" id="AEH56971.1"/>
    </source>
</evidence>
<dbReference type="EMBL" id="CP002843">
    <property type="protein sequence ID" value="AEH56971.1"/>
    <property type="molecule type" value="Genomic_DNA"/>
</dbReference>
<accession>F8DIB2</accession>
<reference evidence="2" key="1">
    <citation type="submission" date="2011-06" db="EMBL/GenBank/DDBJ databases">
        <title>Complete sequence of Streptococcus parasanguinis strain ATCC 15912.</title>
        <authorList>
            <person name="Muzny D."/>
            <person name="Qin X."/>
            <person name="Buhay C."/>
            <person name="Dugan-Rocha S."/>
            <person name="Ding Y."/>
            <person name="Chen G."/>
            <person name="Hawes A."/>
            <person name="Holder M."/>
            <person name="Jhangiani S."/>
            <person name="Johnson A."/>
            <person name="Khan Z."/>
            <person name="Li Z."/>
            <person name="Liu W."/>
            <person name="Liu X."/>
            <person name="Perez L."/>
            <person name="Shen H."/>
            <person name="Wang Q."/>
            <person name="Watt J."/>
            <person name="Xi L."/>
            <person name="Xin Y."/>
            <person name="Zhou J."/>
            <person name="Deng J."/>
            <person name="Jiang H."/>
            <person name="Liu Y."/>
            <person name="Qu J."/>
            <person name="Song X.-Z."/>
            <person name="Zhang L."/>
            <person name="Villasana D."/>
            <person name="Johnson A."/>
            <person name="Liu J."/>
            <person name="Liyanage D."/>
            <person name="Lorensuhewa L."/>
            <person name="Robinson T."/>
            <person name="Song A."/>
            <person name="Song B.-B."/>
            <person name="Dinh H."/>
            <person name="Thornton R."/>
            <person name="Coyle M."/>
            <person name="Francisco L."/>
            <person name="Jackson L."/>
            <person name="Javaid M."/>
            <person name="Korchina V."/>
            <person name="Kovar C."/>
            <person name="Mata R."/>
            <person name="Mathew T."/>
            <person name="Ngo R."/>
            <person name="Nguyen L."/>
            <person name="Nguyen N."/>
            <person name="Okwuonu G."/>
            <person name="Ongeri F."/>
            <person name="Pham C."/>
            <person name="Simmons D."/>
            <person name="Wilczek-Boney K."/>
            <person name="Hale W."/>
            <person name="Jakkamsetti A."/>
            <person name="Pham P."/>
            <person name="Ruth R."/>
            <person name="San Lucas F."/>
            <person name="Warren J."/>
            <person name="Zhang J."/>
            <person name="Zhao Z."/>
            <person name="Zhou C."/>
            <person name="Zhu D."/>
            <person name="Lee S."/>
            <person name="Bess C."/>
            <person name="Blankenburg K."/>
            <person name="Forbes L."/>
            <person name="Fu Q."/>
            <person name="Gubbala S."/>
            <person name="Hirani K."/>
            <person name="Jayaseelan J.C."/>
            <person name="Lara F."/>
            <person name="Munidasa M."/>
            <person name="Palculict T."/>
            <person name="Patil S."/>
            <person name="Pu L.-L."/>
            <person name="Saada N."/>
            <person name="Tang L."/>
            <person name="Weissenberger G."/>
            <person name="Zhu Y."/>
            <person name="Hemphill L."/>
            <person name="Shang Y."/>
            <person name="Youmans B."/>
            <person name="Ayvaz T."/>
            <person name="Ross M."/>
            <person name="Santibanez J."/>
            <person name="Aqrawi P."/>
            <person name="Gross S."/>
            <person name="Joshi V."/>
            <person name="Fowler G."/>
            <person name="Nazareth L."/>
            <person name="Reid J."/>
            <person name="Worley K."/>
            <person name="Petrosino J."/>
            <person name="Highlander S."/>
            <person name="Gibbs R."/>
        </authorList>
    </citation>
    <scope>NUCLEOTIDE SEQUENCE [LARGE SCALE GENOMIC DNA]</scope>
    <source>
        <strain evidence="2">ATCC 15912 / DSM 6778 / CIP 104372 / LMG 14537</strain>
    </source>
</reference>
<dbReference type="Proteomes" id="UP000001502">
    <property type="component" value="Chromosome"/>
</dbReference>
<protein>
    <submittedName>
        <fullName evidence="1">Uncharacterized protein</fullName>
    </submittedName>
</protein>
<gene>
    <name evidence="1" type="ordered locus">HMPREF0833_11940</name>
</gene>
<dbReference type="AlphaFoldDB" id="F8DIB2"/>
<sequence>MLTYTVYRKHYQFTFKKHYDQLSKIMSWKEFGFKKGDLVFVTQNYESSELIILLDKGLQITIQNYFFCIH</sequence>